<reference evidence="2 3" key="1">
    <citation type="submission" date="2024-05" db="EMBL/GenBank/DDBJ databases">
        <title>Microbispora sp.ZYX-F-249.</title>
        <authorList>
            <person name="Xie H."/>
        </authorList>
    </citation>
    <scope>NUCLEOTIDE SEQUENCE [LARGE SCALE GENOMIC DNA]</scope>
    <source>
        <strain evidence="2 3">ZYX-F-249</strain>
    </source>
</reference>
<dbReference type="RefSeq" id="WP_346228041.1">
    <property type="nucleotide sequence ID" value="NZ_JBDJAW010000020.1"/>
</dbReference>
<evidence type="ECO:0000256" key="1">
    <source>
        <dbReference type="SAM" id="MobiDB-lite"/>
    </source>
</evidence>
<dbReference type="EMBL" id="JBDJAW010000020">
    <property type="protein sequence ID" value="MEN3538090.1"/>
    <property type="molecule type" value="Genomic_DNA"/>
</dbReference>
<protein>
    <submittedName>
        <fullName evidence="2">Uncharacterized protein</fullName>
    </submittedName>
</protein>
<dbReference type="Proteomes" id="UP001447516">
    <property type="component" value="Unassembled WGS sequence"/>
</dbReference>
<name>A0ABV0AS35_9ACTN</name>
<evidence type="ECO:0000313" key="3">
    <source>
        <dbReference type="Proteomes" id="UP001447516"/>
    </source>
</evidence>
<gene>
    <name evidence="2" type="ORF">AAH991_23445</name>
</gene>
<keyword evidence="3" id="KW-1185">Reference proteome</keyword>
<organism evidence="2 3">
    <name type="scientific">Microbispora maris</name>
    <dbReference type="NCBI Taxonomy" id="3144104"/>
    <lineage>
        <taxon>Bacteria</taxon>
        <taxon>Bacillati</taxon>
        <taxon>Actinomycetota</taxon>
        <taxon>Actinomycetes</taxon>
        <taxon>Streptosporangiales</taxon>
        <taxon>Streptosporangiaceae</taxon>
        <taxon>Microbispora</taxon>
    </lineage>
</organism>
<proteinExistence type="predicted"/>
<accession>A0ABV0AS35</accession>
<comment type="caution">
    <text evidence="2">The sequence shown here is derived from an EMBL/GenBank/DDBJ whole genome shotgun (WGS) entry which is preliminary data.</text>
</comment>
<sequence length="59" mass="5880">MQALGQIGERRASRSGGKARTPAVAVPTDQDGVLVPAVRRADNLLTGREPGAGAASPAG</sequence>
<evidence type="ECO:0000313" key="2">
    <source>
        <dbReference type="EMBL" id="MEN3538090.1"/>
    </source>
</evidence>
<feature type="region of interest" description="Disordered" evidence="1">
    <location>
        <begin position="1"/>
        <end position="31"/>
    </location>
</feature>